<name>A0A452R6V2_URSAM</name>
<evidence type="ECO:0000313" key="2">
    <source>
        <dbReference type="Ensembl" id="ENSUAMP00000014306.1"/>
    </source>
</evidence>
<dbReference type="Proteomes" id="UP000291022">
    <property type="component" value="Unassembled WGS sequence"/>
</dbReference>
<protein>
    <submittedName>
        <fullName evidence="2">Uncharacterized protein</fullName>
    </submittedName>
</protein>
<evidence type="ECO:0000313" key="3">
    <source>
        <dbReference type="Proteomes" id="UP000291022"/>
    </source>
</evidence>
<organism evidence="2 3">
    <name type="scientific">Ursus americanus</name>
    <name type="common">American black bear</name>
    <name type="synonym">Euarctos americanus</name>
    <dbReference type="NCBI Taxonomy" id="9643"/>
    <lineage>
        <taxon>Eukaryota</taxon>
        <taxon>Metazoa</taxon>
        <taxon>Chordata</taxon>
        <taxon>Craniata</taxon>
        <taxon>Vertebrata</taxon>
        <taxon>Euteleostomi</taxon>
        <taxon>Mammalia</taxon>
        <taxon>Eutheria</taxon>
        <taxon>Laurasiatheria</taxon>
        <taxon>Carnivora</taxon>
        <taxon>Caniformia</taxon>
        <taxon>Ursidae</taxon>
        <taxon>Ursus</taxon>
    </lineage>
</organism>
<reference evidence="3" key="1">
    <citation type="submission" date="2016-06" db="EMBL/GenBank/DDBJ databases">
        <title>De novo assembly and RNA-Seq shows season-dependent expression and editing in black bear kidneys.</title>
        <authorList>
            <person name="Korstanje R."/>
            <person name="Srivastava A."/>
            <person name="Sarsani V.K."/>
            <person name="Sheehan S.M."/>
            <person name="Seger R.L."/>
            <person name="Barter M.E."/>
            <person name="Lindqvist C."/>
            <person name="Brody L.C."/>
            <person name="Mullikin J.C."/>
        </authorList>
    </citation>
    <scope>NUCLEOTIDE SEQUENCE [LARGE SCALE GENOMIC DNA]</scope>
</reference>
<evidence type="ECO:0000256" key="1">
    <source>
        <dbReference type="SAM" id="SignalP"/>
    </source>
</evidence>
<keyword evidence="3" id="KW-1185">Reference proteome</keyword>
<feature type="signal peptide" evidence="1">
    <location>
        <begin position="1"/>
        <end position="16"/>
    </location>
</feature>
<proteinExistence type="predicted"/>
<reference evidence="2" key="2">
    <citation type="submission" date="2025-08" db="UniProtKB">
        <authorList>
            <consortium name="Ensembl"/>
        </authorList>
    </citation>
    <scope>IDENTIFICATION</scope>
</reference>
<accession>A0A452R6V2</accession>
<dbReference type="GeneTree" id="ENSGT00960000190673"/>
<reference evidence="2" key="3">
    <citation type="submission" date="2025-09" db="UniProtKB">
        <authorList>
            <consortium name="Ensembl"/>
        </authorList>
    </citation>
    <scope>IDENTIFICATION</scope>
</reference>
<sequence length="68" mass="7249">MGVAVLFLRGVVAARASRALVAFATSRRPLRTSPRSRAFAKELFLGKIEKVTPSAGRPLLSCLPVVAL</sequence>
<keyword evidence="1" id="KW-0732">Signal</keyword>
<dbReference type="Ensembl" id="ENSUAMT00000016055.1">
    <property type="protein sequence ID" value="ENSUAMP00000014306.1"/>
    <property type="gene ID" value="ENSUAMG00000011501.1"/>
</dbReference>
<feature type="chain" id="PRO_5019207836" evidence="1">
    <location>
        <begin position="17"/>
        <end position="68"/>
    </location>
</feature>
<dbReference type="STRING" id="9643.ENSUAMP00000014306"/>
<dbReference type="AlphaFoldDB" id="A0A452R6V2"/>